<keyword evidence="18" id="KW-1185">Reference proteome</keyword>
<evidence type="ECO:0000256" key="4">
    <source>
        <dbReference type="ARBA" id="ARBA00022630"/>
    </source>
</evidence>
<comment type="similarity">
    <text evidence="2">Belongs to the GMC oxidoreductase family.</text>
</comment>
<evidence type="ECO:0000259" key="16">
    <source>
        <dbReference type="Pfam" id="PF05199"/>
    </source>
</evidence>
<evidence type="ECO:0000256" key="8">
    <source>
        <dbReference type="ARBA" id="ARBA00023166"/>
    </source>
</evidence>
<evidence type="ECO:0000256" key="3">
    <source>
        <dbReference type="ARBA" id="ARBA00022548"/>
    </source>
</evidence>
<evidence type="ECO:0000256" key="5">
    <source>
        <dbReference type="ARBA" id="ARBA00022827"/>
    </source>
</evidence>
<keyword evidence="5" id="KW-0274">FAD</keyword>
<dbReference type="PRINTS" id="PR00411">
    <property type="entry name" value="PNDRDTASEI"/>
</dbReference>
<gene>
    <name evidence="17" type="ORF">NBRC116591_19360</name>
</gene>
<dbReference type="Proteomes" id="UP001465153">
    <property type="component" value="Unassembled WGS sequence"/>
</dbReference>
<dbReference type="PANTHER" id="PTHR47470">
    <property type="entry name" value="CHOLESTEROL OXIDASE"/>
    <property type="match status" value="1"/>
</dbReference>
<keyword evidence="3" id="KW-0153">Cholesterol metabolism</keyword>
<dbReference type="Pfam" id="PF05199">
    <property type="entry name" value="GMC_oxred_C"/>
    <property type="match status" value="1"/>
</dbReference>
<comment type="pathway">
    <text evidence="12">Steroid metabolism; cholesterol degradation.</text>
</comment>
<dbReference type="PANTHER" id="PTHR47470:SF1">
    <property type="entry name" value="FAD-DEPENDENT OXIDOREDUCTASE 2 FAD BINDING DOMAIN-CONTAINING PROTEIN"/>
    <property type="match status" value="1"/>
</dbReference>
<evidence type="ECO:0000256" key="11">
    <source>
        <dbReference type="ARBA" id="ARBA00038856"/>
    </source>
</evidence>
<dbReference type="SUPFAM" id="SSF51905">
    <property type="entry name" value="FAD/NAD(P)-binding domain"/>
    <property type="match status" value="1"/>
</dbReference>
<evidence type="ECO:0000256" key="9">
    <source>
        <dbReference type="ARBA" id="ARBA00023221"/>
    </source>
</evidence>
<keyword evidence="8" id="KW-1207">Sterol metabolism</keyword>
<evidence type="ECO:0000256" key="14">
    <source>
        <dbReference type="ARBA" id="ARBA00049744"/>
    </source>
</evidence>
<dbReference type="EMBL" id="BAABWN010000006">
    <property type="protein sequence ID" value="GAA6168125.1"/>
    <property type="molecule type" value="Genomic_DNA"/>
</dbReference>
<dbReference type="EC" id="1.1.3.6" evidence="13"/>
<dbReference type="Gene3D" id="3.50.50.60">
    <property type="entry name" value="FAD/NAD(P)-binding domain"/>
    <property type="match status" value="3"/>
</dbReference>
<name>A0ABQ0A8Z2_9GAMM</name>
<dbReference type="InterPro" id="IPR052542">
    <property type="entry name" value="Cholesterol_Oxidase"/>
</dbReference>
<keyword evidence="7" id="KW-0443">Lipid metabolism</keyword>
<evidence type="ECO:0000256" key="2">
    <source>
        <dbReference type="ARBA" id="ARBA00010790"/>
    </source>
</evidence>
<feature type="domain" description="Glucose-methanol-choline oxidoreductase C-terminal" evidence="16">
    <location>
        <begin position="465"/>
        <end position="519"/>
    </location>
</feature>
<evidence type="ECO:0000256" key="1">
    <source>
        <dbReference type="ARBA" id="ARBA00001974"/>
    </source>
</evidence>
<dbReference type="RefSeq" id="WP_353302792.1">
    <property type="nucleotide sequence ID" value="NZ_BAABWN010000006.1"/>
</dbReference>
<evidence type="ECO:0000256" key="10">
    <source>
        <dbReference type="ARBA" id="ARBA00023235"/>
    </source>
</evidence>
<sequence>MLLSEKLRDEYDYVIIGSGFGGSVSAYRLTQKGYKVLVIEKGKQYHAHNMPESNRDLKRWIWAPAIGLQGIMKMTFFRHVMALSGVGVGGGSLVYGATLPTPKPQYFETGSWAGLKDWQEALKPHYATALKMLGATNNPHLTEADLVMQKLSKKLGREEEFSTARAGIFFSEPGEEGNVVDDPYFGGKGPARKGCIECGGCLSGCRHNAKNSLDKNYLYLARQAGADIIAQTEVVDVSPIGTVGGEQGYTIKTRPLLGNDKSYPAIWTKGVIFSGGVLGTVPLLLKLKASGSLSRLSERVGFDIRTNSETLTAVTSANEDADFAQGIGIGSILNTDDHSHVEPINYSPKSDFWRWILTPQTIAKTFPGRMAQLAKALVTEPRQYMKHLFSKNWGKRTFYLLFMQHLDGTLTMKRNRLGFVTTGLGEGAAPSCYIPESQRISESVSELVNGRITRPANEAFLGAPSTAHVLGGAVIGEDASKGVIDEHNRVFGYQNMYVCDGAAISANPGVNPSLSITALTEWAMSHIPKKELSQIPNQPVEVKHKNLEVHVASTSLV</sequence>
<evidence type="ECO:0000313" key="18">
    <source>
        <dbReference type="Proteomes" id="UP001465153"/>
    </source>
</evidence>
<dbReference type="InterPro" id="IPR036188">
    <property type="entry name" value="FAD/NAD-bd_sf"/>
</dbReference>
<keyword evidence="4" id="KW-0285">Flavoprotein</keyword>
<keyword evidence="6" id="KW-0560">Oxidoreductase</keyword>
<comment type="caution">
    <text evidence="17">The sequence shown here is derived from an EMBL/GenBank/DDBJ whole genome shotgun (WGS) entry which is preliminary data.</text>
</comment>
<accession>A0ABQ0A8Z2</accession>
<evidence type="ECO:0000256" key="15">
    <source>
        <dbReference type="ARBA" id="ARBA00049778"/>
    </source>
</evidence>
<reference evidence="17 18" key="1">
    <citation type="submission" date="2024-04" db="EMBL/GenBank/DDBJ databases">
        <title>Draft genome sequence of Sessilibacter corallicola NBRC 116591.</title>
        <authorList>
            <person name="Miyakawa T."/>
            <person name="Kusuya Y."/>
            <person name="Miura T."/>
        </authorList>
    </citation>
    <scope>NUCLEOTIDE SEQUENCE [LARGE SCALE GENOMIC DNA]</scope>
    <source>
        <strain evidence="17 18">KU-00831-HH</strain>
    </source>
</reference>
<dbReference type="EC" id="5.3.3.1" evidence="11"/>
<keyword evidence="9" id="KW-0753">Steroid metabolism</keyword>
<proteinExistence type="inferred from homology"/>
<evidence type="ECO:0000256" key="12">
    <source>
        <dbReference type="ARBA" id="ARBA00049645"/>
    </source>
</evidence>
<evidence type="ECO:0000256" key="7">
    <source>
        <dbReference type="ARBA" id="ARBA00023098"/>
    </source>
</evidence>
<protein>
    <recommendedName>
        <fullName evidence="14">Cholesterol oxidase</fullName>
        <ecNumber evidence="13">1.1.3.6</ecNumber>
        <ecNumber evidence="11">5.3.3.1</ecNumber>
    </recommendedName>
    <alternativeName>
        <fullName evidence="15">Cholesterol isomerase</fullName>
    </alternativeName>
</protein>
<organism evidence="17 18">
    <name type="scientific">Sessilibacter corallicola</name>
    <dbReference type="NCBI Taxonomy" id="2904075"/>
    <lineage>
        <taxon>Bacteria</taxon>
        <taxon>Pseudomonadati</taxon>
        <taxon>Pseudomonadota</taxon>
        <taxon>Gammaproteobacteria</taxon>
        <taxon>Cellvibrionales</taxon>
        <taxon>Cellvibrionaceae</taxon>
        <taxon>Sessilibacter</taxon>
    </lineage>
</organism>
<dbReference type="InterPro" id="IPR007867">
    <property type="entry name" value="GMC_OxRtase_C"/>
</dbReference>
<evidence type="ECO:0000313" key="17">
    <source>
        <dbReference type="EMBL" id="GAA6168125.1"/>
    </source>
</evidence>
<evidence type="ECO:0000256" key="6">
    <source>
        <dbReference type="ARBA" id="ARBA00023002"/>
    </source>
</evidence>
<keyword evidence="10" id="KW-0413">Isomerase</keyword>
<dbReference type="Pfam" id="PF13450">
    <property type="entry name" value="NAD_binding_8"/>
    <property type="match status" value="1"/>
</dbReference>
<comment type="cofactor">
    <cofactor evidence="1">
        <name>FAD</name>
        <dbReference type="ChEBI" id="CHEBI:57692"/>
    </cofactor>
</comment>
<evidence type="ECO:0000256" key="13">
    <source>
        <dbReference type="ARBA" id="ARBA00049723"/>
    </source>
</evidence>